<name>A0A0H2WDQ2_BURMA</name>
<sequence length="207" mass="23225">MSLRACLAPVAVVPGPAPSRSPSARRPGGGKARLLAIGDARRRYRDLLAGLSMFRARHVSAAFFRCVRAPPAGRRAGGRRARRYAASRCFMREPYESHERICRLGSSALIAREMVRMPAEQRGPLSRLFPLFCAAFRERGRASRRRAFAAPADDRRAMRTTGRPPHFARDELAPRPVRPRRRRSRRSRRAHGSPTVGTSHERGRAKP</sequence>
<feature type="compositionally biased region" description="Basic residues" evidence="1">
    <location>
        <begin position="177"/>
        <end position="191"/>
    </location>
</feature>
<feature type="region of interest" description="Disordered" evidence="1">
    <location>
        <begin position="144"/>
        <end position="207"/>
    </location>
</feature>
<evidence type="ECO:0000313" key="2">
    <source>
        <dbReference type="EMBL" id="AAU46976.1"/>
    </source>
</evidence>
<evidence type="ECO:0000313" key="3">
    <source>
        <dbReference type="Proteomes" id="UP000006693"/>
    </source>
</evidence>
<accession>A0A0H2WDQ2</accession>
<evidence type="ECO:0000256" key="1">
    <source>
        <dbReference type="SAM" id="MobiDB-lite"/>
    </source>
</evidence>
<dbReference type="Proteomes" id="UP000006693">
    <property type="component" value="Chromosome 2"/>
</dbReference>
<dbReference type="KEGG" id="bma:BMAA0650"/>
<keyword evidence="3" id="KW-1185">Reference proteome</keyword>
<dbReference type="EMBL" id="CP000011">
    <property type="protein sequence ID" value="AAU46976.1"/>
    <property type="molecule type" value="Genomic_DNA"/>
</dbReference>
<organism evidence="2 3">
    <name type="scientific">Burkholderia mallei (strain ATCC 23344)</name>
    <dbReference type="NCBI Taxonomy" id="243160"/>
    <lineage>
        <taxon>Bacteria</taxon>
        <taxon>Pseudomonadati</taxon>
        <taxon>Pseudomonadota</taxon>
        <taxon>Betaproteobacteria</taxon>
        <taxon>Burkholderiales</taxon>
        <taxon>Burkholderiaceae</taxon>
        <taxon>Burkholderia</taxon>
        <taxon>pseudomallei group</taxon>
    </lineage>
</organism>
<dbReference type="HOGENOM" id="CLU_1324380_0_0_4"/>
<reference evidence="2 3" key="1">
    <citation type="journal article" date="2004" name="Proc. Natl. Acad. Sci. U.S.A.">
        <title>Structural flexibility in the Burkholderia mallei genome.</title>
        <authorList>
            <person name="Nierman W.C."/>
            <person name="DeShazer D."/>
            <person name="Kim H.S."/>
            <person name="Tettelin H."/>
            <person name="Nelson K.E."/>
            <person name="Feldblyum T."/>
            <person name="Ulrich R.L."/>
            <person name="Ronning C.M."/>
            <person name="Brinkac L.M."/>
            <person name="Daugherty S.C."/>
            <person name="Davidsen T.D."/>
            <person name="Deboy R.T."/>
            <person name="Dimitrov G."/>
            <person name="Dodson R.J."/>
            <person name="Durkin A.S."/>
            <person name="Gwinn M.L."/>
            <person name="Haft D.H."/>
            <person name="Khouri H."/>
            <person name="Kolonay J.F."/>
            <person name="Madupu R."/>
            <person name="Mohammoud Y."/>
            <person name="Nelson W.C."/>
            <person name="Radune D."/>
            <person name="Romero C.M."/>
            <person name="Sarria S."/>
            <person name="Selengut J."/>
            <person name="Shamblin C."/>
            <person name="Sullivan S.A."/>
            <person name="White O."/>
            <person name="Yu Y."/>
            <person name="Zafar N."/>
            <person name="Zhou L."/>
            <person name="Fraser C.M."/>
        </authorList>
    </citation>
    <scope>NUCLEOTIDE SEQUENCE [LARGE SCALE GENOMIC DNA]</scope>
    <source>
        <strain evidence="2 3">ATCC 23344</strain>
    </source>
</reference>
<protein>
    <submittedName>
        <fullName evidence="2">Uncharacterized protein</fullName>
    </submittedName>
</protein>
<gene>
    <name evidence="2" type="ordered locus">BMAA0650</name>
</gene>
<dbReference type="AlphaFoldDB" id="A0A0H2WDQ2"/>
<proteinExistence type="predicted"/>